<comment type="subcellular location">
    <subcellularLocation>
        <location evidence="1 10">Mitochondrion</location>
    </subcellularLocation>
</comment>
<dbReference type="InterPro" id="IPR043129">
    <property type="entry name" value="ATPase_NBD"/>
</dbReference>
<dbReference type="FunFam" id="3.30.420.40:FF:000106">
    <property type="entry name" value="Probable tRNA N6-adenosine threonylcarbamoyltransferase, mitochondrial"/>
    <property type="match status" value="1"/>
</dbReference>
<dbReference type="Gene3D" id="3.30.420.40">
    <property type="match status" value="2"/>
</dbReference>
<evidence type="ECO:0000256" key="6">
    <source>
        <dbReference type="ARBA" id="ARBA00022946"/>
    </source>
</evidence>
<dbReference type="HAMAP" id="MF_01445">
    <property type="entry name" value="TsaD"/>
    <property type="match status" value="1"/>
</dbReference>
<dbReference type="EC" id="2.3.1.234" evidence="2"/>
<comment type="caution">
    <text evidence="12">The sequence shown here is derived from an EMBL/GenBank/DDBJ whole genome shotgun (WGS) entry which is preliminary data.</text>
</comment>
<dbReference type="Pfam" id="PF00814">
    <property type="entry name" value="TsaD"/>
    <property type="match status" value="1"/>
</dbReference>
<keyword evidence="8 10" id="KW-0012">Acyltransferase</keyword>
<keyword evidence="7 10" id="KW-0496">Mitochondrion</keyword>
<dbReference type="PRINTS" id="PR00789">
    <property type="entry name" value="OSIALOPTASE"/>
</dbReference>
<reference evidence="12" key="1">
    <citation type="thesis" date="2020" institute="ProQuest LLC" country="789 East Eisenhower Parkway, Ann Arbor, MI, USA">
        <title>Comparative Genomics and Chromosome Evolution.</title>
        <authorList>
            <person name="Mudd A.B."/>
        </authorList>
    </citation>
    <scope>NUCLEOTIDE SEQUENCE</scope>
    <source>
        <strain evidence="12">237g6f4</strain>
        <tissue evidence="12">Blood</tissue>
    </source>
</reference>
<dbReference type="NCBIfam" id="TIGR00329">
    <property type="entry name" value="gcp_kae1"/>
    <property type="match status" value="1"/>
</dbReference>
<comment type="function">
    <text evidence="10">Required for the formation of a threonylcarbamoyl group on adenosine at position 37 (t(6)A37) in mitochondrial tRNAs that read codons beginning with adenine. Probably involved in the transfer of the threonylcarbamoyl moiety of threonylcarbamoyl-AMP (TC-AMP) to the N6 group of A37. Involved in mitochondrial genome maintenance.</text>
</comment>
<proteinExistence type="inferred from homology"/>
<dbReference type="GO" id="GO:0002949">
    <property type="term" value="P:tRNA threonylcarbamoyladenosine modification"/>
    <property type="evidence" value="ECO:0007669"/>
    <property type="project" value="UniProtKB-UniRule"/>
</dbReference>
<keyword evidence="4 10" id="KW-0819">tRNA processing</keyword>
<evidence type="ECO:0000256" key="3">
    <source>
        <dbReference type="ARBA" id="ARBA00022679"/>
    </source>
</evidence>
<evidence type="ECO:0000256" key="2">
    <source>
        <dbReference type="ARBA" id="ARBA00012156"/>
    </source>
</evidence>
<dbReference type="PANTHER" id="PTHR11735">
    <property type="entry name" value="TRNA N6-ADENOSINE THREONYLCARBAMOYLTRANSFERASE"/>
    <property type="match status" value="1"/>
</dbReference>
<evidence type="ECO:0000313" key="13">
    <source>
        <dbReference type="Proteomes" id="UP000824782"/>
    </source>
</evidence>
<dbReference type="AlphaFoldDB" id="A0AAV6ZMI2"/>
<dbReference type="EMBL" id="WNYA01000067">
    <property type="protein sequence ID" value="KAG8550256.1"/>
    <property type="molecule type" value="Genomic_DNA"/>
</dbReference>
<gene>
    <name evidence="12" type="ORF">GDO81_027137</name>
</gene>
<sequence length="419" mass="46301">MNIKLCYFCKKFCVFSKRNFSVQSMVKYQRVVLGIETSCDETGAAVVDENRKIHGEALFSQKEIHLRTGGIIPSVARQLHKEKIDHVVTKAVLSSGISLHDISAIATTVKPGLALCLEVGLSYSLNLVKHFKKPLIPIHHMEAHALTIRLLHQLEFPFLVLLISGGHCILSVVNGVTDFLLLGQSLDESPGEALDKVARRLSLSKQAECSSMSGGESIEYLAQFGDKKFTKQNPPMAQYQDCNFSFSGLRSHYERLIEMQENKEGIQKGEMLSCAADIASSFQHSVAHHLAKRTQRAILFCKKEGLLPPLKTSLAVPGLHTRYGLKVVSGGVGSNQYIRQVLQNLTDDMNMSLLCPPPQLCTDNGVMIAWNGVERLCAGAGVLKNAHNIRYEPRALFGTDISERVQKSTIKLPPLKNIK</sequence>
<evidence type="ECO:0000259" key="11">
    <source>
        <dbReference type="Pfam" id="PF00814"/>
    </source>
</evidence>
<dbReference type="PANTHER" id="PTHR11735:SF6">
    <property type="entry name" value="TRNA N6-ADENOSINE THREONYLCARBAMOYLTRANSFERASE, MITOCHONDRIAL"/>
    <property type="match status" value="1"/>
</dbReference>
<evidence type="ECO:0000256" key="4">
    <source>
        <dbReference type="ARBA" id="ARBA00022694"/>
    </source>
</evidence>
<keyword evidence="13" id="KW-1185">Reference proteome</keyword>
<dbReference type="CDD" id="cd24134">
    <property type="entry name" value="ASKHA_NBD_OSGEPL1_QRI7_euk"/>
    <property type="match status" value="1"/>
</dbReference>
<comment type="catalytic activity">
    <reaction evidence="9 10">
        <text>L-threonylcarbamoyladenylate + adenosine(37) in tRNA = N(6)-L-threonylcarbamoyladenosine(37) in tRNA + AMP + H(+)</text>
        <dbReference type="Rhea" id="RHEA:37059"/>
        <dbReference type="Rhea" id="RHEA-COMP:10162"/>
        <dbReference type="Rhea" id="RHEA-COMP:10163"/>
        <dbReference type="ChEBI" id="CHEBI:15378"/>
        <dbReference type="ChEBI" id="CHEBI:73682"/>
        <dbReference type="ChEBI" id="CHEBI:74411"/>
        <dbReference type="ChEBI" id="CHEBI:74418"/>
        <dbReference type="ChEBI" id="CHEBI:456215"/>
        <dbReference type="EC" id="2.3.1.234"/>
    </reaction>
</comment>
<comment type="cofactor">
    <cofactor evidence="10">
        <name>a divalent metal cation</name>
        <dbReference type="ChEBI" id="CHEBI:60240"/>
    </cofactor>
    <text evidence="10">Binds 1 divalent metal cation per subunit.</text>
</comment>
<evidence type="ECO:0000256" key="10">
    <source>
        <dbReference type="HAMAP-Rule" id="MF_03179"/>
    </source>
</evidence>
<evidence type="ECO:0000256" key="9">
    <source>
        <dbReference type="ARBA" id="ARBA00048117"/>
    </source>
</evidence>
<evidence type="ECO:0000313" key="12">
    <source>
        <dbReference type="EMBL" id="KAG8550256.1"/>
    </source>
</evidence>
<feature type="domain" description="Gcp-like" evidence="11">
    <location>
        <begin position="53"/>
        <end position="370"/>
    </location>
</feature>
<comment type="similarity">
    <text evidence="10">Belongs to the KAE1 / TsaD family.</text>
</comment>
<keyword evidence="6" id="KW-0809">Transit peptide</keyword>
<evidence type="ECO:0000256" key="7">
    <source>
        <dbReference type="ARBA" id="ARBA00023128"/>
    </source>
</evidence>
<dbReference type="GO" id="GO:0061711">
    <property type="term" value="F:tRNA N(6)-L-threonylcarbamoyladenine synthase activity"/>
    <property type="evidence" value="ECO:0007669"/>
    <property type="project" value="UniProtKB-EC"/>
</dbReference>
<dbReference type="GO" id="GO:0046872">
    <property type="term" value="F:metal ion binding"/>
    <property type="evidence" value="ECO:0007669"/>
    <property type="project" value="UniProtKB-KW"/>
</dbReference>
<evidence type="ECO:0000256" key="1">
    <source>
        <dbReference type="ARBA" id="ARBA00004173"/>
    </source>
</evidence>
<evidence type="ECO:0000256" key="5">
    <source>
        <dbReference type="ARBA" id="ARBA00022723"/>
    </source>
</evidence>
<dbReference type="InterPro" id="IPR022450">
    <property type="entry name" value="TsaD"/>
</dbReference>
<evidence type="ECO:0000256" key="8">
    <source>
        <dbReference type="ARBA" id="ARBA00023315"/>
    </source>
</evidence>
<dbReference type="InterPro" id="IPR017861">
    <property type="entry name" value="KAE1/TsaD"/>
</dbReference>
<dbReference type="GO" id="GO:0005739">
    <property type="term" value="C:mitochondrion"/>
    <property type="evidence" value="ECO:0007669"/>
    <property type="project" value="UniProtKB-SubCell"/>
</dbReference>
<organism evidence="12 13">
    <name type="scientific">Engystomops pustulosus</name>
    <name type="common">Tungara frog</name>
    <name type="synonym">Physalaemus pustulosus</name>
    <dbReference type="NCBI Taxonomy" id="76066"/>
    <lineage>
        <taxon>Eukaryota</taxon>
        <taxon>Metazoa</taxon>
        <taxon>Chordata</taxon>
        <taxon>Craniata</taxon>
        <taxon>Vertebrata</taxon>
        <taxon>Euteleostomi</taxon>
        <taxon>Amphibia</taxon>
        <taxon>Batrachia</taxon>
        <taxon>Anura</taxon>
        <taxon>Neobatrachia</taxon>
        <taxon>Hyloidea</taxon>
        <taxon>Leptodactylidae</taxon>
        <taxon>Leiuperinae</taxon>
        <taxon>Engystomops</taxon>
    </lineage>
</organism>
<dbReference type="Proteomes" id="UP000824782">
    <property type="component" value="Unassembled WGS sequence"/>
</dbReference>
<keyword evidence="3 10" id="KW-0808">Transferase</keyword>
<dbReference type="SUPFAM" id="SSF53067">
    <property type="entry name" value="Actin-like ATPase domain"/>
    <property type="match status" value="1"/>
</dbReference>
<protein>
    <recommendedName>
        <fullName evidence="2">N(6)-L-threonylcarbamoyladenine synthase</fullName>
        <ecNumber evidence="2">2.3.1.234</ecNumber>
    </recommendedName>
</protein>
<dbReference type="InterPro" id="IPR000905">
    <property type="entry name" value="Gcp-like_dom"/>
</dbReference>
<accession>A0AAV6ZMI2</accession>
<keyword evidence="5 10" id="KW-0479">Metal-binding</keyword>
<name>A0AAV6ZMI2_ENGPU</name>